<name>A0ABR8ABA2_9CYAN</name>
<evidence type="ECO:0000259" key="2">
    <source>
        <dbReference type="SMART" id="SM00912"/>
    </source>
</evidence>
<dbReference type="SMART" id="SM00912">
    <property type="entry name" value="Haemagg_act"/>
    <property type="match status" value="1"/>
</dbReference>
<keyword evidence="1" id="KW-0732">Signal</keyword>
<evidence type="ECO:0000313" key="4">
    <source>
        <dbReference type="Proteomes" id="UP000658514"/>
    </source>
</evidence>
<proteinExistence type="predicted"/>
<feature type="domain" description="Filamentous haemagglutinin FhaB/tRNA nuclease CdiA-like TPS" evidence="2">
    <location>
        <begin position="49"/>
        <end position="154"/>
    </location>
</feature>
<comment type="caution">
    <text evidence="3">The sequence shown here is derived from an EMBL/GenBank/DDBJ whole genome shotgun (WGS) entry which is preliminary data.</text>
</comment>
<keyword evidence="4" id="KW-1185">Reference proteome</keyword>
<dbReference type="EMBL" id="JACJQH010000020">
    <property type="protein sequence ID" value="MBD2196710.1"/>
    <property type="molecule type" value="Genomic_DNA"/>
</dbReference>
<dbReference type="Gene3D" id="2.160.20.10">
    <property type="entry name" value="Single-stranded right-handed beta-helix, Pectin lyase-like"/>
    <property type="match status" value="3"/>
</dbReference>
<dbReference type="InterPro" id="IPR012334">
    <property type="entry name" value="Pectin_lyas_fold"/>
</dbReference>
<organism evidence="3 4">
    <name type="scientific">Calothrix parietina FACHB-288</name>
    <dbReference type="NCBI Taxonomy" id="2692896"/>
    <lineage>
        <taxon>Bacteria</taxon>
        <taxon>Bacillati</taxon>
        <taxon>Cyanobacteriota</taxon>
        <taxon>Cyanophyceae</taxon>
        <taxon>Nostocales</taxon>
        <taxon>Calotrichaceae</taxon>
        <taxon>Calothrix</taxon>
    </lineage>
</organism>
<reference evidence="3 4" key="1">
    <citation type="journal article" date="2020" name="ISME J.">
        <title>Comparative genomics reveals insights into cyanobacterial evolution and habitat adaptation.</title>
        <authorList>
            <person name="Chen M.Y."/>
            <person name="Teng W.K."/>
            <person name="Zhao L."/>
            <person name="Hu C.X."/>
            <person name="Zhou Y.K."/>
            <person name="Han B.P."/>
            <person name="Song L.R."/>
            <person name="Shu W.S."/>
        </authorList>
    </citation>
    <scope>NUCLEOTIDE SEQUENCE [LARGE SCALE GENOMIC DNA]</scope>
    <source>
        <strain evidence="3 4">FACHB-288</strain>
    </source>
</reference>
<dbReference type="InterPro" id="IPR008638">
    <property type="entry name" value="FhaB/CdiA-like_TPS"/>
</dbReference>
<sequence>MISFLRQNLGKLKLLILLAASLATTSINSVQAQIVPDNTLGAESIKLTPNTNIQGLPTTLIEGGATRGVNLFQSFLQFNVGEGQRVYFANPTGIENIFTRVTGSDISRIFGTLGVDGRANLYFLNPNGIIFGANARLDVPGSFLATTANSFVFDNGLKFSANHPEAAPLLTVNLRPGLQFAANSSGMISDRGNLSVGQDLSLIAANLDLQGKLQASRDLTLIAQDTVKVRDTASNPVIVSAGEKLTLQSNQSIDIFALNHPESGLYSGADMVLRSPNTIAGDARYWAGGNFQIEKLDGTLGNLFSPDDPIIHASGDVNFHSYQGASLHILAGGAVNIDSIKIIGADKSNPGNSIVENVPLSISLANGTNSVAINGAKEPTLDIRAGTTAFATPRLTSNPITGVIGIVNPTALSSSANITIGSIINLNYAPTGEAIKGKILLTNQYAPNGLPGNITTNLIQTFGDVTVDSRGDINSNSVIDISFGLDSNNNIQLIANKNINVVGSLLSDLSGLGNGNGGNITLVSKSSGIDTRFAEISSKTPNGLAGDVIIESPGDIYLGDIEASSNFDTVDSSYPGKIVSSINIKSSNGSVYLNNSHLDTTNTGSGYAGNINLTALQELKIENNTNISSLGNNGQISLGKSSYANLSPQILNIFDSHLNSDNPGEQGSAGNIRITSVNDISIANSNIYSNASIDASKTNAGNIYLESLGSISLTNSQIVSDVTDGTGNAGNLRLDSGGISLLGTMLKTDNNGLGNGGSIEINASKQDILLKNSQINSESNNLDNNSSDTYLFPGYIQITASQGSVIVEKSRLNTTNNVGGYAGGIFINALNEIISNQNSGKNGNEPLGIISNGNSGNILIGYSPDGQSFSPKKVTINSSFLTSSNLVTGNNTENILTKNAGNITVQSLGEISLTSSNLETTTYGSGAGGSISVTGNSLSLSNRSSLLANTLGTGKAGSVTVKTTGGTVSLSESSMNTGSDDLIGKVTQNEPYKEGQGGGGDITINTGALFVTKNSILNANTFGAENSGNLYITADKTVSFADSSIVNASTSLQGNAGDINIKAQEIYFSNESLIQAETFGSGKAGNIDITAELISLNQSSRFDAQTFGSGKAGNVNIKTQSLSLTEGSRINGNTSSSGNGGNITINPLNLQQQYTAAVTLSGASLVNGFSSGFFVNTESELADAGTGGNITINTGNLTIKNGAVLSAPSKSSGSGGNIEINVNNLEITGGGQILTNAYSSGQAGGIKINATNNVAIAGQDLSYNQRLEALTENFDVIKNTYGFTSTTSDREIVGIFGPINQYSGLFANTEGNSTGNGGTINIDPIQVTLKDEAKITVDSQGTGVAGSIRITANRLTLDNLAGISADTDSGQGGSITLNVQDLLLLRRHSTISTTAGKQGAGGDGGAIAINLNTSNGFIVSPAAENNDISANAFSGSGGAIEINAKGVIGLATLTRVELEQKLGTTNPEKLDPQLLQTNDITAISQTDPQLNGVVSINSPEIDPSNSIISLPTNATDPSQQIAQSCGVGNQKLASTFTDAGRGGLPPKPDEFLSSDTLWEDVRLRANSPQQPMSTQTTNPTHHQEKPVLNMPATGWVFNNKGEVTLISQTPQSSTVGFNSSSCTAK</sequence>
<gene>
    <name evidence="3" type="ORF">H6G24_14570</name>
</gene>
<dbReference type="Pfam" id="PF05860">
    <property type="entry name" value="TPS"/>
    <property type="match status" value="1"/>
</dbReference>
<dbReference type="RefSeq" id="WP_190539872.1">
    <property type="nucleotide sequence ID" value="NZ_CAWPNO010000052.1"/>
</dbReference>
<dbReference type="InterPro" id="IPR011050">
    <property type="entry name" value="Pectin_lyase_fold/virulence"/>
</dbReference>
<dbReference type="NCBIfam" id="TIGR01901">
    <property type="entry name" value="adhes_NPXG"/>
    <property type="match status" value="1"/>
</dbReference>
<feature type="chain" id="PRO_5045361216" evidence="1">
    <location>
        <begin position="33"/>
        <end position="1625"/>
    </location>
</feature>
<dbReference type="Proteomes" id="UP000658514">
    <property type="component" value="Unassembled WGS sequence"/>
</dbReference>
<accession>A0ABR8ABA2</accession>
<evidence type="ECO:0000313" key="3">
    <source>
        <dbReference type="EMBL" id="MBD2196710.1"/>
    </source>
</evidence>
<evidence type="ECO:0000256" key="1">
    <source>
        <dbReference type="SAM" id="SignalP"/>
    </source>
</evidence>
<feature type="signal peptide" evidence="1">
    <location>
        <begin position="1"/>
        <end position="32"/>
    </location>
</feature>
<dbReference type="SUPFAM" id="SSF51126">
    <property type="entry name" value="Pectin lyase-like"/>
    <property type="match status" value="4"/>
</dbReference>
<protein>
    <submittedName>
        <fullName evidence="3">Filamentous hemagglutinin N-terminal domain-containing protein</fullName>
    </submittedName>
</protein>